<organism evidence="1 2">
    <name type="scientific">Brassica cretica</name>
    <name type="common">Mustard</name>
    <dbReference type="NCBI Taxonomy" id="69181"/>
    <lineage>
        <taxon>Eukaryota</taxon>
        <taxon>Viridiplantae</taxon>
        <taxon>Streptophyta</taxon>
        <taxon>Embryophyta</taxon>
        <taxon>Tracheophyta</taxon>
        <taxon>Spermatophyta</taxon>
        <taxon>Magnoliopsida</taxon>
        <taxon>eudicotyledons</taxon>
        <taxon>Gunneridae</taxon>
        <taxon>Pentapetalae</taxon>
        <taxon>rosids</taxon>
        <taxon>malvids</taxon>
        <taxon>Brassicales</taxon>
        <taxon>Brassicaceae</taxon>
        <taxon>Brassiceae</taxon>
        <taxon>Brassica</taxon>
    </lineage>
</organism>
<sequence length="55" mass="6229">MEWRLDGVVIGRSCCKLSKFEIQGCENVTVKGVSTMVTLLRNGSIAVRTWMQQLR</sequence>
<name>A0ABQ7DXD4_BRACR</name>
<evidence type="ECO:0000313" key="2">
    <source>
        <dbReference type="Proteomes" id="UP000266723"/>
    </source>
</evidence>
<reference evidence="1 2" key="1">
    <citation type="journal article" date="2020" name="BMC Genomics">
        <title>Intraspecific diversification of the crop wild relative Brassica cretica Lam. using demographic model selection.</title>
        <authorList>
            <person name="Kioukis A."/>
            <person name="Michalopoulou V.A."/>
            <person name="Briers L."/>
            <person name="Pirintsos S."/>
            <person name="Studholme D.J."/>
            <person name="Pavlidis P."/>
            <person name="Sarris P.F."/>
        </authorList>
    </citation>
    <scope>NUCLEOTIDE SEQUENCE [LARGE SCALE GENOMIC DNA]</scope>
    <source>
        <strain evidence="2">cv. PFS-1207/04</strain>
    </source>
</reference>
<protein>
    <submittedName>
        <fullName evidence="1">Uncharacterized protein</fullName>
    </submittedName>
</protein>
<gene>
    <name evidence="1" type="ORF">DY000_02028580</name>
</gene>
<accession>A0ABQ7DXD4</accession>
<keyword evidence="2" id="KW-1185">Reference proteome</keyword>
<evidence type="ECO:0000313" key="1">
    <source>
        <dbReference type="EMBL" id="KAF3581971.1"/>
    </source>
</evidence>
<dbReference type="Proteomes" id="UP000266723">
    <property type="component" value="Unassembled WGS sequence"/>
</dbReference>
<comment type="caution">
    <text evidence="1">The sequence shown here is derived from an EMBL/GenBank/DDBJ whole genome shotgun (WGS) entry which is preliminary data.</text>
</comment>
<dbReference type="EMBL" id="QGKV02000649">
    <property type="protein sequence ID" value="KAF3581971.1"/>
    <property type="molecule type" value="Genomic_DNA"/>
</dbReference>
<proteinExistence type="predicted"/>